<dbReference type="EMBL" id="CAKOFQ010007070">
    <property type="protein sequence ID" value="CAH1989724.1"/>
    <property type="molecule type" value="Genomic_DNA"/>
</dbReference>
<keyword evidence="2" id="KW-1185">Reference proteome</keyword>
<sequence>MVPAVKQELLERFSNHPRTEPGYNFENGPKVIQQKPEQVQNLVRPATQLQMFIKNHCVYHMPSNS</sequence>
<proteinExistence type="predicted"/>
<evidence type="ECO:0000313" key="2">
    <source>
        <dbReference type="Proteomes" id="UP001152888"/>
    </source>
</evidence>
<comment type="caution">
    <text evidence="1">The sequence shown here is derived from an EMBL/GenBank/DDBJ whole genome shotgun (WGS) entry which is preliminary data.</text>
</comment>
<accession>A0A9P0PKK4</accession>
<evidence type="ECO:0000313" key="1">
    <source>
        <dbReference type="EMBL" id="CAH1989724.1"/>
    </source>
</evidence>
<dbReference type="AlphaFoldDB" id="A0A9P0PKK4"/>
<dbReference type="Proteomes" id="UP001152888">
    <property type="component" value="Unassembled WGS sequence"/>
</dbReference>
<protein>
    <submittedName>
        <fullName evidence="1">Uncharacterized protein</fullName>
    </submittedName>
</protein>
<gene>
    <name evidence="1" type="ORF">ACAOBT_LOCUS19207</name>
</gene>
<reference evidence="1" key="1">
    <citation type="submission" date="2022-03" db="EMBL/GenBank/DDBJ databases">
        <authorList>
            <person name="Sayadi A."/>
        </authorList>
    </citation>
    <scope>NUCLEOTIDE SEQUENCE</scope>
</reference>
<name>A0A9P0PKK4_ACAOB</name>
<organism evidence="1 2">
    <name type="scientific">Acanthoscelides obtectus</name>
    <name type="common">Bean weevil</name>
    <name type="synonym">Bruchus obtectus</name>
    <dbReference type="NCBI Taxonomy" id="200917"/>
    <lineage>
        <taxon>Eukaryota</taxon>
        <taxon>Metazoa</taxon>
        <taxon>Ecdysozoa</taxon>
        <taxon>Arthropoda</taxon>
        <taxon>Hexapoda</taxon>
        <taxon>Insecta</taxon>
        <taxon>Pterygota</taxon>
        <taxon>Neoptera</taxon>
        <taxon>Endopterygota</taxon>
        <taxon>Coleoptera</taxon>
        <taxon>Polyphaga</taxon>
        <taxon>Cucujiformia</taxon>
        <taxon>Chrysomeloidea</taxon>
        <taxon>Chrysomelidae</taxon>
        <taxon>Bruchinae</taxon>
        <taxon>Bruchini</taxon>
        <taxon>Acanthoscelides</taxon>
    </lineage>
</organism>